<keyword evidence="2" id="KW-1185">Reference proteome</keyword>
<accession>A0AAV3ZDJ7</accession>
<dbReference type="Proteomes" id="UP000735302">
    <property type="component" value="Unassembled WGS sequence"/>
</dbReference>
<comment type="caution">
    <text evidence="1">The sequence shown here is derived from an EMBL/GenBank/DDBJ whole genome shotgun (WGS) entry which is preliminary data.</text>
</comment>
<evidence type="ECO:0000313" key="2">
    <source>
        <dbReference type="Proteomes" id="UP000735302"/>
    </source>
</evidence>
<sequence>MSSTGDLSPRRHCCDVSVTLKMAGLTFKPNARGFSVFSKRHCSQLVIHANSSSRLQLIFDHCSADVNHTSPVKSRFVSNYPQCRGEGANLCGFSMWKSVSSLLSSAAL</sequence>
<evidence type="ECO:0008006" key="3">
    <source>
        <dbReference type="Google" id="ProtNLM"/>
    </source>
</evidence>
<reference evidence="1 2" key="1">
    <citation type="journal article" date="2021" name="Elife">
        <title>Chloroplast acquisition without the gene transfer in kleptoplastic sea slugs, Plakobranchus ocellatus.</title>
        <authorList>
            <person name="Maeda T."/>
            <person name="Takahashi S."/>
            <person name="Yoshida T."/>
            <person name="Shimamura S."/>
            <person name="Takaki Y."/>
            <person name="Nagai Y."/>
            <person name="Toyoda A."/>
            <person name="Suzuki Y."/>
            <person name="Arimoto A."/>
            <person name="Ishii H."/>
            <person name="Satoh N."/>
            <person name="Nishiyama T."/>
            <person name="Hasebe M."/>
            <person name="Maruyama T."/>
            <person name="Minagawa J."/>
            <person name="Obokata J."/>
            <person name="Shigenobu S."/>
        </authorList>
    </citation>
    <scope>NUCLEOTIDE SEQUENCE [LARGE SCALE GENOMIC DNA]</scope>
</reference>
<organism evidence="1 2">
    <name type="scientific">Plakobranchus ocellatus</name>
    <dbReference type="NCBI Taxonomy" id="259542"/>
    <lineage>
        <taxon>Eukaryota</taxon>
        <taxon>Metazoa</taxon>
        <taxon>Spiralia</taxon>
        <taxon>Lophotrochozoa</taxon>
        <taxon>Mollusca</taxon>
        <taxon>Gastropoda</taxon>
        <taxon>Heterobranchia</taxon>
        <taxon>Euthyneura</taxon>
        <taxon>Panpulmonata</taxon>
        <taxon>Sacoglossa</taxon>
        <taxon>Placobranchoidea</taxon>
        <taxon>Plakobranchidae</taxon>
        <taxon>Plakobranchus</taxon>
    </lineage>
</organism>
<evidence type="ECO:0000313" key="1">
    <source>
        <dbReference type="EMBL" id="GFN92807.1"/>
    </source>
</evidence>
<name>A0AAV3ZDJ7_9GAST</name>
<gene>
    <name evidence="1" type="ORF">PoB_001931300</name>
</gene>
<dbReference type="AlphaFoldDB" id="A0AAV3ZDJ7"/>
<proteinExistence type="predicted"/>
<protein>
    <recommendedName>
        <fullName evidence="3">ZP domain-containing protein</fullName>
    </recommendedName>
</protein>
<dbReference type="EMBL" id="BLXT01002298">
    <property type="protein sequence ID" value="GFN92807.1"/>
    <property type="molecule type" value="Genomic_DNA"/>
</dbReference>